<reference evidence="1" key="1">
    <citation type="submission" date="2019-08" db="EMBL/GenBank/DDBJ databases">
        <authorList>
            <person name="Kucharzyk K."/>
            <person name="Murdoch R.W."/>
            <person name="Higgins S."/>
            <person name="Loffler F."/>
        </authorList>
    </citation>
    <scope>NUCLEOTIDE SEQUENCE</scope>
</reference>
<organism evidence="1">
    <name type="scientific">bioreactor metagenome</name>
    <dbReference type="NCBI Taxonomy" id="1076179"/>
    <lineage>
        <taxon>unclassified sequences</taxon>
        <taxon>metagenomes</taxon>
        <taxon>ecological metagenomes</taxon>
    </lineage>
</organism>
<sequence>MTVIQAREISAGLTGIRDHHAHKADFDDGLLDHFHGGEQAVEVIGTFHQHLQLTSTHTAGRDEAVWHLEVVVIGHRVVHIRADHRGDDLTRGQGRPIMHGDHADCIVGVFNNHWAETTARFDDLGHVLDDNFIITVERQKVHPLFSNDDELGQVESIGTLTQDLALRTLLTTIGQEMSHILEIIGGGIGGQHLHGAQRYTITCKNVTDLPLGDGHQWGDMNHILDGDQVVQAATQHIWLITSLAVQRDKAALDRF</sequence>
<evidence type="ECO:0000313" key="1">
    <source>
        <dbReference type="EMBL" id="MPM88034.1"/>
    </source>
</evidence>
<proteinExistence type="predicted"/>
<accession>A0A645DF10</accession>
<protein>
    <submittedName>
        <fullName evidence="1">Uncharacterized protein</fullName>
    </submittedName>
</protein>
<comment type="caution">
    <text evidence="1">The sequence shown here is derived from an EMBL/GenBank/DDBJ whole genome shotgun (WGS) entry which is preliminary data.</text>
</comment>
<dbReference type="EMBL" id="VSSQ01035732">
    <property type="protein sequence ID" value="MPM88034.1"/>
    <property type="molecule type" value="Genomic_DNA"/>
</dbReference>
<name>A0A645DF10_9ZZZZ</name>
<dbReference type="AlphaFoldDB" id="A0A645DF10"/>
<gene>
    <name evidence="1" type="ORF">SDC9_135135</name>
</gene>